<comment type="caution">
    <text evidence="8">The sequence shown here is derived from an EMBL/GenBank/DDBJ whole genome shotgun (WGS) entry which is preliminary data.</text>
</comment>
<dbReference type="STRING" id="200324.A0A2N5SYR4"/>
<comment type="catalytic activity">
    <reaction evidence="1">
        <text>a uridine in mRNA = a pseudouridine in mRNA</text>
        <dbReference type="Rhea" id="RHEA:56644"/>
        <dbReference type="Rhea" id="RHEA-COMP:14658"/>
        <dbReference type="Rhea" id="RHEA-COMP:14659"/>
        <dbReference type="ChEBI" id="CHEBI:65314"/>
        <dbReference type="ChEBI" id="CHEBI:65315"/>
    </reaction>
</comment>
<evidence type="ECO:0000256" key="3">
    <source>
        <dbReference type="ARBA" id="ARBA00012787"/>
    </source>
</evidence>
<dbReference type="InterPro" id="IPR002501">
    <property type="entry name" value="PsdUridine_synth_N"/>
</dbReference>
<dbReference type="GO" id="GO:0005634">
    <property type="term" value="C:nucleus"/>
    <property type="evidence" value="ECO:0007669"/>
    <property type="project" value="TreeGrafter"/>
</dbReference>
<evidence type="ECO:0000256" key="1">
    <source>
        <dbReference type="ARBA" id="ARBA00001166"/>
    </source>
</evidence>
<dbReference type="HAMAP" id="MF_01080">
    <property type="entry name" value="TruB_bact"/>
    <property type="match status" value="1"/>
</dbReference>
<evidence type="ECO:0000313" key="8">
    <source>
        <dbReference type="EMBL" id="PLW18391.1"/>
    </source>
</evidence>
<feature type="domain" description="Pseudouridine synthase II N-terminal" evidence="7">
    <location>
        <begin position="135"/>
        <end position="270"/>
    </location>
</feature>
<feature type="region of interest" description="Disordered" evidence="6">
    <location>
        <begin position="51"/>
        <end position="72"/>
    </location>
</feature>
<dbReference type="PANTHER" id="PTHR13767:SF2">
    <property type="entry name" value="PSEUDOURIDYLATE SYNTHASE TRUB1"/>
    <property type="match status" value="1"/>
</dbReference>
<gene>
    <name evidence="8" type="ORF">PCANC_08830</name>
</gene>
<evidence type="ECO:0000256" key="2">
    <source>
        <dbReference type="ARBA" id="ARBA00008999"/>
    </source>
</evidence>
<dbReference type="Proteomes" id="UP000235388">
    <property type="component" value="Unassembled WGS sequence"/>
</dbReference>
<dbReference type="InterPro" id="IPR014780">
    <property type="entry name" value="tRNA_psdUridine_synth_TruB"/>
</dbReference>
<feature type="compositionally biased region" description="Basic and acidic residues" evidence="6">
    <location>
        <begin position="317"/>
        <end position="350"/>
    </location>
</feature>
<proteinExistence type="inferred from homology"/>
<evidence type="ECO:0000256" key="6">
    <source>
        <dbReference type="SAM" id="MobiDB-lite"/>
    </source>
</evidence>
<evidence type="ECO:0000313" key="9">
    <source>
        <dbReference type="Proteomes" id="UP000235388"/>
    </source>
</evidence>
<evidence type="ECO:0000256" key="5">
    <source>
        <dbReference type="ARBA" id="ARBA00023235"/>
    </source>
</evidence>
<dbReference type="PANTHER" id="PTHR13767">
    <property type="entry name" value="TRNA-PSEUDOURIDINE SYNTHASE"/>
    <property type="match status" value="1"/>
</dbReference>
<dbReference type="SUPFAM" id="SSF55120">
    <property type="entry name" value="Pseudouridine synthase"/>
    <property type="match status" value="1"/>
</dbReference>
<protein>
    <recommendedName>
        <fullName evidence="3">tRNA pseudouridine(55) synthase</fullName>
        <ecNumber evidence="3">5.4.99.25</ecNumber>
    </recommendedName>
</protein>
<evidence type="ECO:0000259" key="7">
    <source>
        <dbReference type="Pfam" id="PF01509"/>
    </source>
</evidence>
<keyword evidence="4" id="KW-0819">tRNA processing</keyword>
<dbReference type="InterPro" id="IPR020103">
    <property type="entry name" value="PsdUridine_synth_cat_dom_sf"/>
</dbReference>
<dbReference type="Pfam" id="PF01509">
    <property type="entry name" value="TruB_N"/>
    <property type="match status" value="1"/>
</dbReference>
<keyword evidence="9" id="KW-1185">Reference proteome</keyword>
<dbReference type="GO" id="GO:0160148">
    <property type="term" value="F:tRNA pseudouridine(55) synthase activity"/>
    <property type="evidence" value="ECO:0007669"/>
    <property type="project" value="UniProtKB-EC"/>
</dbReference>
<dbReference type="Gene3D" id="3.30.2350.10">
    <property type="entry name" value="Pseudouridine synthase"/>
    <property type="match status" value="1"/>
</dbReference>
<reference evidence="8 9" key="1">
    <citation type="submission" date="2017-11" db="EMBL/GenBank/DDBJ databases">
        <title>De novo assembly and phasing of dikaryotic genomes from two isolates of Puccinia coronata f. sp. avenae, the causal agent of oat crown rust.</title>
        <authorList>
            <person name="Miller M.E."/>
            <person name="Zhang Y."/>
            <person name="Omidvar V."/>
            <person name="Sperschneider J."/>
            <person name="Schwessinger B."/>
            <person name="Raley C."/>
            <person name="Palmer J.M."/>
            <person name="Garnica D."/>
            <person name="Upadhyaya N."/>
            <person name="Rathjen J."/>
            <person name="Taylor J.M."/>
            <person name="Park R.F."/>
            <person name="Dodds P.N."/>
            <person name="Hirsch C.D."/>
            <person name="Kianian S.F."/>
            <person name="Figueroa M."/>
        </authorList>
    </citation>
    <scope>NUCLEOTIDE SEQUENCE [LARGE SCALE GENOMIC DNA]</scope>
    <source>
        <strain evidence="8">12NC29</strain>
    </source>
</reference>
<accession>A0A2N5SYR4</accession>
<organism evidence="8 9">
    <name type="scientific">Puccinia coronata f. sp. avenae</name>
    <dbReference type="NCBI Taxonomy" id="200324"/>
    <lineage>
        <taxon>Eukaryota</taxon>
        <taxon>Fungi</taxon>
        <taxon>Dikarya</taxon>
        <taxon>Basidiomycota</taxon>
        <taxon>Pucciniomycotina</taxon>
        <taxon>Pucciniomycetes</taxon>
        <taxon>Pucciniales</taxon>
        <taxon>Pucciniaceae</taxon>
        <taxon>Puccinia</taxon>
    </lineage>
</organism>
<dbReference type="OrthoDB" id="9995526at2759"/>
<dbReference type="GO" id="GO:0006400">
    <property type="term" value="P:tRNA modification"/>
    <property type="evidence" value="ECO:0007669"/>
    <property type="project" value="TreeGrafter"/>
</dbReference>
<dbReference type="GO" id="GO:1990481">
    <property type="term" value="P:mRNA pseudouridine synthesis"/>
    <property type="evidence" value="ECO:0007669"/>
    <property type="project" value="TreeGrafter"/>
</dbReference>
<keyword evidence="5" id="KW-0413">Isomerase</keyword>
<dbReference type="EMBL" id="PGCJ01000832">
    <property type="protein sequence ID" value="PLW18391.1"/>
    <property type="molecule type" value="Genomic_DNA"/>
</dbReference>
<sequence length="478" mass="52906">MAIRLIVGCSRHRRRHGMIGTLRFAASSLPGSTSTLRGLRIPTTLRTNHSSCTMDESALKTTSPELAAPSSSTDFKRPLSGLFAINKPSGVTSMSLLESLKELFLSSKLFVENPEPHQLAKGKKSRKNKYWQKKNQAKAIKIGQGGTLDPLASGVLIIGLNSGTKKLSNFLDCSKSYRSTGILGCKTDSYDSDGKTVGLSSWKHVKPDDIRKACQSIQGEHWQIPPIYSALKMDGKPLYEYARNNIPLPRPIEARRCEVVKIEMVEWKEAGEHSYKWPTEMISEEESKIFQRAETLVKQTGVVKSESAQPPKAPAPEPDKSIGPTKREPSPEKEENPPKKIKLQDQHDGPEDPQLPTSNPSEAQETTNTVSMDDNGKSPVFTLEMTVSSGTYVRTIVHDIGQAISSAATVVSLIRTRQGDFCLDTKTNETTDSKRLPCMEWSVFEKAIQSRTNDSEDPCDGAGLREWERDLLKHIQVS</sequence>
<dbReference type="AlphaFoldDB" id="A0A2N5SYR4"/>
<feature type="region of interest" description="Disordered" evidence="6">
    <location>
        <begin position="302"/>
        <end position="378"/>
    </location>
</feature>
<feature type="compositionally biased region" description="Polar residues" evidence="6">
    <location>
        <begin position="355"/>
        <end position="372"/>
    </location>
</feature>
<dbReference type="EC" id="5.4.99.25" evidence="3"/>
<name>A0A2N5SYR4_9BASI</name>
<dbReference type="GO" id="GO:0003723">
    <property type="term" value="F:RNA binding"/>
    <property type="evidence" value="ECO:0007669"/>
    <property type="project" value="InterPro"/>
</dbReference>
<comment type="similarity">
    <text evidence="2">Belongs to the pseudouridine synthase TruB family.</text>
</comment>
<evidence type="ECO:0000256" key="4">
    <source>
        <dbReference type="ARBA" id="ARBA00022694"/>
    </source>
</evidence>